<dbReference type="PANTHER" id="PTHR35340:SF5">
    <property type="entry name" value="ASST-DOMAIN-CONTAINING PROTEIN"/>
    <property type="match status" value="1"/>
</dbReference>
<evidence type="ECO:0000256" key="1">
    <source>
        <dbReference type="SAM" id="Phobius"/>
    </source>
</evidence>
<comment type="caution">
    <text evidence="2">The sequence shown here is derived from an EMBL/GenBank/DDBJ whole genome shotgun (WGS) entry which is preliminary data.</text>
</comment>
<organism evidence="2 3">
    <name type="scientific">Lithohypha guttulata</name>
    <dbReference type="NCBI Taxonomy" id="1690604"/>
    <lineage>
        <taxon>Eukaryota</taxon>
        <taxon>Fungi</taxon>
        <taxon>Dikarya</taxon>
        <taxon>Ascomycota</taxon>
        <taxon>Pezizomycotina</taxon>
        <taxon>Eurotiomycetes</taxon>
        <taxon>Chaetothyriomycetidae</taxon>
        <taxon>Chaetothyriales</taxon>
        <taxon>Trichomeriaceae</taxon>
        <taxon>Lithohypha</taxon>
    </lineage>
</organism>
<protein>
    <recommendedName>
        <fullName evidence="4">ASST-domain-containing protein</fullName>
    </recommendedName>
</protein>
<feature type="transmembrane region" description="Helical" evidence="1">
    <location>
        <begin position="570"/>
        <end position="591"/>
    </location>
</feature>
<accession>A0ABR0KAA8</accession>
<dbReference type="InterPro" id="IPR039535">
    <property type="entry name" value="ASST-like"/>
</dbReference>
<name>A0ABR0KAA8_9EURO</name>
<evidence type="ECO:0000313" key="3">
    <source>
        <dbReference type="Proteomes" id="UP001345013"/>
    </source>
</evidence>
<dbReference type="EMBL" id="JAVRRG010000056">
    <property type="protein sequence ID" value="KAK5092544.1"/>
    <property type="molecule type" value="Genomic_DNA"/>
</dbReference>
<gene>
    <name evidence="2" type="ORF">LTR24_005123</name>
</gene>
<feature type="transmembrane region" description="Helical" evidence="1">
    <location>
        <begin position="38"/>
        <end position="67"/>
    </location>
</feature>
<keyword evidence="3" id="KW-1185">Reference proteome</keyword>
<dbReference type="PANTHER" id="PTHR35340">
    <property type="entry name" value="PQQ ENZYME REPEAT PROTEIN-RELATED"/>
    <property type="match status" value="1"/>
</dbReference>
<proteinExistence type="predicted"/>
<dbReference type="InterPro" id="IPR053143">
    <property type="entry name" value="Arylsulfate_ST"/>
</dbReference>
<evidence type="ECO:0008006" key="4">
    <source>
        <dbReference type="Google" id="ProtNLM"/>
    </source>
</evidence>
<dbReference type="Proteomes" id="UP001345013">
    <property type="component" value="Unassembled WGS sequence"/>
</dbReference>
<keyword evidence="1" id="KW-1133">Transmembrane helix</keyword>
<evidence type="ECO:0000313" key="2">
    <source>
        <dbReference type="EMBL" id="KAK5092544.1"/>
    </source>
</evidence>
<reference evidence="2 3" key="1">
    <citation type="submission" date="2023-08" db="EMBL/GenBank/DDBJ databases">
        <title>Black Yeasts Isolated from many extreme environments.</title>
        <authorList>
            <person name="Coleine C."/>
            <person name="Stajich J.E."/>
            <person name="Selbmann L."/>
        </authorList>
    </citation>
    <scope>NUCLEOTIDE SEQUENCE [LARGE SCALE GENOMIC DNA]</scope>
    <source>
        <strain evidence="2 3">CCFEE 5885</strain>
    </source>
</reference>
<keyword evidence="1" id="KW-0472">Membrane</keyword>
<sequence>MQERLPAREARTTQTPCLTHARATSEVMKCYCPSLRTVFLTFSTILGLSLILLVIHQIILPIVGWLVPSLVPGLYDLAVYGPYPTHEFVTFDLQPPSPSIIKWDDSCDYGHVLVAPFGYSVPDPGPMILDSKGNLLWMSTGFGTVMNFKIQNYLNEPHLTFWAGNKVGGIGQGYYLILNSSYEIVHKVSATSPPAHPDDLRFGDIHEFMLTESGTALLTVYNTTTHDLSAMRRPTEGWMADSLFQEVDIATNELLFEWRASDHLDPATSSKYINPFGGYKETNPYDFFHINSVQKDRNGDYLISSRHLHAVMTVSGKTGEILWTLGGDFNVFDDLSGGKATSFSWQHTARWVDEEEGILSLFDNGSAGPIMTDVYESKGLLIQIDLEKKTAKLLQDYRSRDGILSASQGSVQVLDKVSTFEQEKHVFVGWGSSGAYSEYSMSGDLLCETHISASSTYWWERVKSYRAIKTFEWVGRPKQPPAALMSSDRIYVSWNGATEVAAWQLEGRKEGVADSEWQTIDIKEKEGFEDHFTLPDETFAAYRVAALDENGDLLRHSDIAGYAETKTSRVLLWLIGIGAGIGAIAGVWLFVKRVPLAQRWSWAVWDRHRYRKVPGIEMT</sequence>
<dbReference type="Pfam" id="PF14269">
    <property type="entry name" value="Arylsulfotran_2"/>
    <property type="match status" value="1"/>
</dbReference>
<keyword evidence="1" id="KW-0812">Transmembrane</keyword>